<dbReference type="GO" id="GO:0005930">
    <property type="term" value="C:axoneme"/>
    <property type="evidence" value="ECO:0007669"/>
    <property type="project" value="TreeGrafter"/>
</dbReference>
<dbReference type="PANTHER" id="PTHR14885">
    <property type="entry name" value="CILIA- AND FLAGELLA-ASSOCIATED PROTEIN 43-RELATED"/>
    <property type="match status" value="1"/>
</dbReference>
<comment type="subcellular location">
    <subcellularLocation>
        <location evidence="1">Cell projection</location>
        <location evidence="1">Cilium</location>
    </subcellularLocation>
    <subcellularLocation>
        <location evidence="2">Cytoplasm</location>
        <location evidence="2">Cytoskeleton</location>
    </subcellularLocation>
</comment>
<evidence type="ECO:0000256" key="9">
    <source>
        <dbReference type="SAM" id="Coils"/>
    </source>
</evidence>
<protein>
    <recommendedName>
        <fullName evidence="13">Cilia- and flagella-associated protein 43</fullName>
    </recommendedName>
</protein>
<keyword evidence="6 9" id="KW-0175">Coiled coil</keyword>
<feature type="coiled-coil region" evidence="9">
    <location>
        <begin position="709"/>
        <end position="743"/>
    </location>
</feature>
<evidence type="ECO:0000313" key="12">
    <source>
        <dbReference type="Proteomes" id="UP000494256"/>
    </source>
</evidence>
<dbReference type="SUPFAM" id="SSF50998">
    <property type="entry name" value="Quinoprotein alcohol dehydrogenase-like"/>
    <property type="match status" value="1"/>
</dbReference>
<feature type="coiled-coil region" evidence="9">
    <location>
        <begin position="1123"/>
        <end position="1171"/>
    </location>
</feature>
<feature type="coiled-coil region" evidence="9">
    <location>
        <begin position="650"/>
        <end position="677"/>
    </location>
</feature>
<evidence type="ECO:0000256" key="5">
    <source>
        <dbReference type="ARBA" id="ARBA00022737"/>
    </source>
</evidence>
<evidence type="ECO:0000256" key="8">
    <source>
        <dbReference type="ARBA" id="ARBA00023273"/>
    </source>
</evidence>
<proteinExistence type="predicted"/>
<dbReference type="InterPro" id="IPR011047">
    <property type="entry name" value="Quinoprotein_ADH-like_sf"/>
</dbReference>
<evidence type="ECO:0000256" key="6">
    <source>
        <dbReference type="ARBA" id="ARBA00023054"/>
    </source>
</evidence>
<dbReference type="GO" id="GO:0060271">
    <property type="term" value="P:cilium assembly"/>
    <property type="evidence" value="ECO:0007669"/>
    <property type="project" value="TreeGrafter"/>
</dbReference>
<dbReference type="OrthoDB" id="7462906at2759"/>
<evidence type="ECO:0000256" key="3">
    <source>
        <dbReference type="ARBA" id="ARBA00022490"/>
    </source>
</evidence>
<reference evidence="11 12" key="1">
    <citation type="submission" date="2020-04" db="EMBL/GenBank/DDBJ databases">
        <authorList>
            <person name="Wallbank WR R."/>
            <person name="Pardo Diaz C."/>
            <person name="Kozak K."/>
            <person name="Martin S."/>
            <person name="Jiggins C."/>
            <person name="Moest M."/>
            <person name="Warren A I."/>
            <person name="Byers J.R.P. K."/>
            <person name="Montejo-Kovacevich G."/>
            <person name="Yen C E."/>
        </authorList>
    </citation>
    <scope>NUCLEOTIDE SEQUENCE [LARGE SCALE GENOMIC DNA]</scope>
</reference>
<evidence type="ECO:0000313" key="11">
    <source>
        <dbReference type="EMBL" id="CAB3230339.1"/>
    </source>
</evidence>
<comment type="caution">
    <text evidence="11">The sequence shown here is derived from an EMBL/GenBank/DDBJ whole genome shotgun (WGS) entry which is preliminary data.</text>
</comment>
<organism evidence="11 12">
    <name type="scientific">Arctia plantaginis</name>
    <name type="common">Wood tiger moth</name>
    <name type="synonym">Phalaena plantaginis</name>
    <dbReference type="NCBI Taxonomy" id="874455"/>
    <lineage>
        <taxon>Eukaryota</taxon>
        <taxon>Metazoa</taxon>
        <taxon>Ecdysozoa</taxon>
        <taxon>Arthropoda</taxon>
        <taxon>Hexapoda</taxon>
        <taxon>Insecta</taxon>
        <taxon>Pterygota</taxon>
        <taxon>Neoptera</taxon>
        <taxon>Endopterygota</taxon>
        <taxon>Lepidoptera</taxon>
        <taxon>Glossata</taxon>
        <taxon>Ditrysia</taxon>
        <taxon>Noctuoidea</taxon>
        <taxon>Erebidae</taxon>
        <taxon>Arctiinae</taxon>
        <taxon>Arctia</taxon>
    </lineage>
</organism>
<evidence type="ECO:0000256" key="1">
    <source>
        <dbReference type="ARBA" id="ARBA00004138"/>
    </source>
</evidence>
<sequence>MTETVEDNPEQPKYKPKAGWTIPHRLDLMTFIGKEVFVVANDVYIIFLNLKTAQEIVYTADSAEKGDGVDAVCDKEVNRYKGLCMMEGELIAGFTGFPNYICTIWSWRTNQRLVRVSTGVIRRKQIYMASRMHMTVCQCWGEGLIVWEVGQCYKKCFLLRRAKEEVTGWEISEPTLVDVCWCNDGTLYAIDSLANLYYIVSDGIAMVANLEFEMISYGKNRPHMCAFGNGLLVYGPDKNIRSLKKDDEHKSWKVVWMYEVQDVVERLVSNCTCDTAVVWTRLGFVYKITGDSEEKIDIHLFTFKMRYITKIQLLAPDYKYLAAMNEFGTLAIYDVYTTELLLMRHVIGNDISFVVSPTEMLILIFGEVGGNYGMALYTYKPTDTLEQVARMCLTHQIVSRVTFSATGREIVAGAMSAGHIFIIKLSEDYKLTLVRYTEIGRGLADLFLMKVGDAVRCFSLVLFSDKYAIGERVVCINAETGKENKFAGKMQGPYAQFMPCETKDTLIAVPHLSRQLHVLKLSGDKGVTVAVKMGPIIDTGHQMKHYETFNNKSAFLTFGYEGHVILRKPHVPEEYDLKLIVTHRYGSGGRGGIKQALIDDSNKFIISLSGNSTLSCIYLNSDEFDQENVKHKAPDTSILGEQEQDKLKIINEYDKNYLDLQEEKKVYEETMDFKRQRDEVCKTFAMLQSKLVELLEENIAEIPLHQLSLSEFNLHHEAKRERIKQAEKEREMIRLETEALMKAQDKVTAWIKKSCWDCMQSQRVKLFAVFSHYHVENFAILPTQRDRWPELTQVEALRTVQMEGEEEFRPWEEPEIIVEALTEENLLNAQSELGQQSSHRNVVDDEEEGVGRELSDAETDAPVEESYALSGSAAHHFIKILPFAIPQTLAYSFLHMNWLQQITKLTTQHLRQWFNKQFDDLMALKVKEVGLVKERNARLRFIVEELNKLSDLRGSFHHLIVEIKDPEWRQEEHTHKLIKVEPEECSIEPYISPSQIVIIPPDPGPKDDFKERALMDMMDGVLEKLWHEEIKKPIPVPQCMLEKAPEHFNEEDLRFVFDYEAKVAFRNEERDKYRKMLHAEYAKLSATLNEGIVKFNQKVKETWLLRLRIDSVIGQENLNLLRLRRVNLDRIEMSEKIEKYREEIASLEEALEVLNREFQIIQEQANECQNTYDQLTLKDRSMERTFKNHFNDLSPVIVDQCYKFFKKRPKWHQRASLTPTVLYELAQAVATGVCVRALHADCVDFFKSLEQMDNIVNMPPVMDDQLWATMCKLRRAKAENEIRMRAVAQEMAYVEHVAQVWSRAIHARRVALNVSHNKVTEHRLEEELTARNKTMQLVLPAGQVEIVTTGHIEDFEDATLILRDDIEKINQVILKVGDIKLRMMRKQMDFRKGILSKEWEHARMKLKLRHMEQELNTYKNLKIPKELQRYLKDKERGFTDEMDYIRLERELESNKNSVNKKLQDLIRKVEDAEVYLINIDEQVKKVDNLILKLNLNVSEKRLNEDPLEPIRIRRIFKTRMETLIARSQLIREVQANHSTIVMLQTELELLRLKTYPTLASFRELD</sequence>
<keyword evidence="7" id="KW-0206">Cytoskeleton</keyword>
<evidence type="ECO:0000256" key="10">
    <source>
        <dbReference type="SAM" id="MobiDB-lite"/>
    </source>
</evidence>
<evidence type="ECO:0000256" key="7">
    <source>
        <dbReference type="ARBA" id="ARBA00023212"/>
    </source>
</evidence>
<feature type="region of interest" description="Disordered" evidence="10">
    <location>
        <begin position="832"/>
        <end position="861"/>
    </location>
</feature>
<keyword evidence="8" id="KW-0966">Cell projection</keyword>
<name>A0A8S0ZBN7_ARCPL</name>
<evidence type="ECO:0008006" key="13">
    <source>
        <dbReference type="Google" id="ProtNLM"/>
    </source>
</evidence>
<evidence type="ECO:0000256" key="4">
    <source>
        <dbReference type="ARBA" id="ARBA00022574"/>
    </source>
</evidence>
<dbReference type="Pfam" id="PF25828">
    <property type="entry name" value="CC_Cfap43"/>
    <property type="match status" value="1"/>
</dbReference>
<gene>
    <name evidence="11" type="ORF">APLA_LOCUS4554</name>
</gene>
<accession>A0A8S0ZBN7</accession>
<keyword evidence="3" id="KW-0963">Cytoplasm</keyword>
<dbReference type="Proteomes" id="UP000494256">
    <property type="component" value="Unassembled WGS sequence"/>
</dbReference>
<evidence type="ECO:0000256" key="2">
    <source>
        <dbReference type="ARBA" id="ARBA00004245"/>
    </source>
</evidence>
<keyword evidence="4" id="KW-0853">WD repeat</keyword>
<keyword evidence="5" id="KW-0677">Repeat</keyword>
<dbReference type="PANTHER" id="PTHR14885:SF1">
    <property type="entry name" value="CILIA- AND FLAGELLA-ASSOCIATED PROTEIN 43"/>
    <property type="match status" value="1"/>
</dbReference>
<dbReference type="EMBL" id="CADEBD010000288">
    <property type="protein sequence ID" value="CAB3230339.1"/>
    <property type="molecule type" value="Genomic_DNA"/>
</dbReference>